<evidence type="ECO:0000313" key="1">
    <source>
        <dbReference type="EMBL" id="OWK64288.1"/>
    </source>
</evidence>
<name>A0A218VEL5_9PASE</name>
<evidence type="ECO:0000313" key="2">
    <source>
        <dbReference type="Proteomes" id="UP000197619"/>
    </source>
</evidence>
<dbReference type="EMBL" id="MUZQ01000003">
    <property type="protein sequence ID" value="OWK64288.1"/>
    <property type="molecule type" value="Genomic_DNA"/>
</dbReference>
<dbReference type="AlphaFoldDB" id="A0A218VEL5"/>
<keyword evidence="2" id="KW-1185">Reference proteome</keyword>
<sequence>MTEVLRNLYGCGVTDNKGPVLAWINTVETFRAVKLTTCGSACPYLWEWVKRLLPCGGWVWQQGPSPWNFWRHHS</sequence>
<reference evidence="1 2" key="1">
    <citation type="submission" date="2017-05" db="EMBL/GenBank/DDBJ databases">
        <title>Genome of assembly of the Bengalese finch, Lonchura striata domestica.</title>
        <authorList>
            <person name="Colquitt B.M."/>
            <person name="Brainard M.S."/>
        </authorList>
    </citation>
    <scope>NUCLEOTIDE SEQUENCE [LARGE SCALE GENOMIC DNA]</scope>
    <source>
        <strain evidence="1">White83orange57</strain>
    </source>
</reference>
<dbReference type="STRING" id="299123.ENSLSDP00000019013"/>
<comment type="caution">
    <text evidence="1">The sequence shown here is derived from an EMBL/GenBank/DDBJ whole genome shotgun (WGS) entry which is preliminary data.</text>
</comment>
<gene>
    <name evidence="1" type="ORF">RLOC_00013608</name>
</gene>
<organism evidence="1 2">
    <name type="scientific">Lonchura striata</name>
    <name type="common">white-rumped munia</name>
    <dbReference type="NCBI Taxonomy" id="40157"/>
    <lineage>
        <taxon>Eukaryota</taxon>
        <taxon>Metazoa</taxon>
        <taxon>Chordata</taxon>
        <taxon>Craniata</taxon>
        <taxon>Vertebrata</taxon>
        <taxon>Euteleostomi</taxon>
        <taxon>Archelosauria</taxon>
        <taxon>Archosauria</taxon>
        <taxon>Dinosauria</taxon>
        <taxon>Saurischia</taxon>
        <taxon>Theropoda</taxon>
        <taxon>Coelurosauria</taxon>
        <taxon>Aves</taxon>
        <taxon>Neognathae</taxon>
        <taxon>Neoaves</taxon>
        <taxon>Telluraves</taxon>
        <taxon>Australaves</taxon>
        <taxon>Passeriformes</taxon>
        <taxon>Passeroidea</taxon>
        <taxon>Estrildidae</taxon>
        <taxon>Estrildinae</taxon>
        <taxon>Lonchura</taxon>
    </lineage>
</organism>
<dbReference type="Proteomes" id="UP000197619">
    <property type="component" value="Unassembled WGS sequence"/>
</dbReference>
<dbReference type="Gene3D" id="3.40.630.10">
    <property type="entry name" value="Zn peptidases"/>
    <property type="match status" value="1"/>
</dbReference>
<accession>A0A218VEL5</accession>
<protein>
    <submittedName>
        <fullName evidence="1">Uncharacterized protein</fullName>
    </submittedName>
</protein>
<proteinExistence type="predicted"/>